<keyword evidence="4" id="KW-1185">Reference proteome</keyword>
<sequence length="134" mass="15042">MTVKKSVLAVLVVMLAILCALGAMALRSVDVKDPEWVEDIKLDKESKDQVVELIDQIANSHSLRKEILQEPSELERRPVHFYEYKHGEIIVFTVHDLKGGGDTLTIYYYGLADSKVSETISSEIKTLLGEIAVR</sequence>
<evidence type="ECO:0000313" key="4">
    <source>
        <dbReference type="Proteomes" id="UP000535937"/>
    </source>
</evidence>
<organism evidence="2 4">
    <name type="scientific">Microbulbifer rhizosphaerae</name>
    <dbReference type="NCBI Taxonomy" id="1562603"/>
    <lineage>
        <taxon>Bacteria</taxon>
        <taxon>Pseudomonadati</taxon>
        <taxon>Pseudomonadota</taxon>
        <taxon>Gammaproteobacteria</taxon>
        <taxon>Cellvibrionales</taxon>
        <taxon>Microbulbiferaceae</taxon>
        <taxon>Microbulbifer</taxon>
    </lineage>
</organism>
<keyword evidence="1" id="KW-0732">Signal</keyword>
<feature type="chain" id="PRO_5036214130" description="DUF1310 family protein" evidence="1">
    <location>
        <begin position="26"/>
        <end position="134"/>
    </location>
</feature>
<comment type="caution">
    <text evidence="2">The sequence shown here is derived from an EMBL/GenBank/DDBJ whole genome shotgun (WGS) entry which is preliminary data.</text>
</comment>
<dbReference type="RefSeq" id="WP_183457905.1">
    <property type="nucleotide sequence ID" value="NZ_JACHWZ010000005.1"/>
</dbReference>
<dbReference type="EMBL" id="JACHWZ010000005">
    <property type="protein sequence ID" value="MBB3060479.1"/>
    <property type="molecule type" value="Genomic_DNA"/>
</dbReference>
<evidence type="ECO:0000313" key="2">
    <source>
        <dbReference type="EMBL" id="MBB3060473.1"/>
    </source>
</evidence>
<accession>A0A7W4WB68</accession>
<dbReference type="EMBL" id="JACHWZ010000005">
    <property type="protein sequence ID" value="MBB3060473.1"/>
    <property type="molecule type" value="Genomic_DNA"/>
</dbReference>
<protein>
    <recommendedName>
        <fullName evidence="5">DUF1310 family protein</fullName>
    </recommendedName>
</protein>
<feature type="signal peptide" evidence="1">
    <location>
        <begin position="1"/>
        <end position="25"/>
    </location>
</feature>
<dbReference type="Proteomes" id="UP000535937">
    <property type="component" value="Unassembled WGS sequence"/>
</dbReference>
<evidence type="ECO:0000313" key="3">
    <source>
        <dbReference type="EMBL" id="MBB3060479.1"/>
    </source>
</evidence>
<proteinExistence type="predicted"/>
<evidence type="ECO:0000256" key="1">
    <source>
        <dbReference type="SAM" id="SignalP"/>
    </source>
</evidence>
<gene>
    <name evidence="2" type="ORF">FHS09_001292</name>
    <name evidence="3" type="ORF">FHS09_001298</name>
</gene>
<dbReference type="AlphaFoldDB" id="A0A7W4WB68"/>
<name>A0A7W4WB68_9GAMM</name>
<reference evidence="2 4" key="1">
    <citation type="submission" date="2020-08" db="EMBL/GenBank/DDBJ databases">
        <title>Genomic Encyclopedia of Type Strains, Phase III (KMG-III): the genomes of soil and plant-associated and newly described type strains.</title>
        <authorList>
            <person name="Whitman W."/>
        </authorList>
    </citation>
    <scope>NUCLEOTIDE SEQUENCE [LARGE SCALE GENOMIC DNA]</scope>
    <source>
        <strain evidence="2 4">CECT 8799</strain>
    </source>
</reference>
<evidence type="ECO:0008006" key="5">
    <source>
        <dbReference type="Google" id="ProtNLM"/>
    </source>
</evidence>